<gene>
    <name evidence="2" type="ORF">M878_30750</name>
</gene>
<feature type="compositionally biased region" description="Basic and acidic residues" evidence="1">
    <location>
        <begin position="84"/>
        <end position="94"/>
    </location>
</feature>
<evidence type="ECO:0000313" key="2">
    <source>
        <dbReference type="EMBL" id="EST24395.1"/>
    </source>
</evidence>
<reference evidence="2 3" key="1">
    <citation type="journal article" date="2014" name="Genome Announc.">
        <title>Draft Genome Sequence of Streptomyces roseochromogenes subsp. oscitans DS 12.976, Producer of the Aminocoumarin Antibiotic Clorobiocin.</title>
        <authorList>
            <person name="Ruckert C."/>
            <person name="Kalinowski J."/>
            <person name="Heide L."/>
            <person name="Apel A.K."/>
        </authorList>
    </citation>
    <scope>NUCLEOTIDE SEQUENCE [LARGE SCALE GENOMIC DNA]</scope>
    <source>
        <strain evidence="2 3">DS 12.976</strain>
    </source>
</reference>
<evidence type="ECO:0000313" key="3">
    <source>
        <dbReference type="Proteomes" id="UP000017984"/>
    </source>
</evidence>
<dbReference type="AlphaFoldDB" id="V6JWU2"/>
<keyword evidence="3" id="KW-1185">Reference proteome</keyword>
<proteinExistence type="predicted"/>
<dbReference type="EMBL" id="AWQX01000267">
    <property type="protein sequence ID" value="EST24395.1"/>
    <property type="molecule type" value="Genomic_DNA"/>
</dbReference>
<dbReference type="PATRIC" id="fig|1352936.5.peg.6404"/>
<comment type="caution">
    <text evidence="2">The sequence shown here is derived from an EMBL/GenBank/DDBJ whole genome shotgun (WGS) entry which is preliminary data.</text>
</comment>
<organism evidence="2 3">
    <name type="scientific">Streptomyces roseochromogenus subsp. oscitans DS 12.976</name>
    <dbReference type="NCBI Taxonomy" id="1352936"/>
    <lineage>
        <taxon>Bacteria</taxon>
        <taxon>Bacillati</taxon>
        <taxon>Actinomycetota</taxon>
        <taxon>Actinomycetes</taxon>
        <taxon>Kitasatosporales</taxon>
        <taxon>Streptomycetaceae</taxon>
        <taxon>Streptomyces</taxon>
    </lineage>
</organism>
<evidence type="ECO:0000256" key="1">
    <source>
        <dbReference type="SAM" id="MobiDB-lite"/>
    </source>
</evidence>
<feature type="region of interest" description="Disordered" evidence="1">
    <location>
        <begin position="65"/>
        <end position="94"/>
    </location>
</feature>
<accession>V6JWU2</accession>
<protein>
    <submittedName>
        <fullName evidence="2">Uncharacterized protein</fullName>
    </submittedName>
</protein>
<dbReference type="HOGENOM" id="CLU_2384969_0_0_11"/>
<sequence>MAIVEMHGERHSIALHALETAIEQMGGTAQDANVEDVLGKADPVRTVPADTPLKELTAQGVPSETLLVVDPQTDQPQAMISRTELAERVRGLSR</sequence>
<dbReference type="Proteomes" id="UP000017984">
    <property type="component" value="Chromosome"/>
</dbReference>
<name>V6JWU2_STRRC</name>